<dbReference type="GO" id="GO:0005634">
    <property type="term" value="C:nucleus"/>
    <property type="evidence" value="ECO:0007669"/>
    <property type="project" value="TreeGrafter"/>
</dbReference>
<dbReference type="InterPro" id="IPR013748">
    <property type="entry name" value="Rep_factorC_C"/>
</dbReference>
<feature type="domain" description="AAA+ ATPase" evidence="5">
    <location>
        <begin position="38"/>
        <end position="170"/>
    </location>
</feature>
<dbReference type="GO" id="GO:0016887">
    <property type="term" value="F:ATP hydrolysis activity"/>
    <property type="evidence" value="ECO:0007669"/>
    <property type="project" value="InterPro"/>
</dbReference>
<evidence type="ECO:0000256" key="2">
    <source>
        <dbReference type="ARBA" id="ARBA00022705"/>
    </source>
</evidence>
<evidence type="ECO:0000313" key="6">
    <source>
        <dbReference type="EMBL" id="KAJ8602700.1"/>
    </source>
</evidence>
<evidence type="ECO:0000256" key="4">
    <source>
        <dbReference type="ARBA" id="ARBA00022840"/>
    </source>
</evidence>
<dbReference type="FunFam" id="1.10.8.60:FF:000012">
    <property type="entry name" value="Replication factor C subunit 4"/>
    <property type="match status" value="1"/>
</dbReference>
<comment type="similarity">
    <text evidence="1">Belongs to the activator 1 small subunits family.</text>
</comment>
<keyword evidence="2" id="KW-0235">DNA replication</keyword>
<dbReference type="CDD" id="cd18140">
    <property type="entry name" value="HLD_clamp_RFC"/>
    <property type="match status" value="1"/>
</dbReference>
<dbReference type="InterPro" id="IPR050238">
    <property type="entry name" value="DNA_Rep/Repair_Clamp_Loader"/>
</dbReference>
<dbReference type="InterPro" id="IPR047854">
    <property type="entry name" value="RFC_lid"/>
</dbReference>
<organism evidence="6 7">
    <name type="scientific">Chrysophaeum taylorii</name>
    <dbReference type="NCBI Taxonomy" id="2483200"/>
    <lineage>
        <taxon>Eukaryota</taxon>
        <taxon>Sar</taxon>
        <taxon>Stramenopiles</taxon>
        <taxon>Ochrophyta</taxon>
        <taxon>Pelagophyceae</taxon>
        <taxon>Pelagomonadales</taxon>
        <taxon>Pelagomonadaceae</taxon>
        <taxon>Chrysophaeum</taxon>
    </lineage>
</organism>
<dbReference type="PANTHER" id="PTHR11669:SF5">
    <property type="entry name" value="REPLICATION FACTOR C SUBUNIT 2"/>
    <property type="match status" value="1"/>
</dbReference>
<evidence type="ECO:0000259" key="5">
    <source>
        <dbReference type="SMART" id="SM00382"/>
    </source>
</evidence>
<dbReference type="SMART" id="SM00382">
    <property type="entry name" value="AAA"/>
    <property type="match status" value="1"/>
</dbReference>
<reference evidence="6" key="1">
    <citation type="submission" date="2023-01" db="EMBL/GenBank/DDBJ databases">
        <title>Metagenome sequencing of chrysophaentin producing Chrysophaeum taylorii.</title>
        <authorList>
            <person name="Davison J."/>
            <person name="Bewley C."/>
        </authorList>
    </citation>
    <scope>NUCLEOTIDE SEQUENCE</scope>
    <source>
        <strain evidence="6">NIES-1699</strain>
    </source>
</reference>
<evidence type="ECO:0000313" key="7">
    <source>
        <dbReference type="Proteomes" id="UP001230188"/>
    </source>
</evidence>
<dbReference type="Gene3D" id="3.40.50.300">
    <property type="entry name" value="P-loop containing nucleotide triphosphate hydrolases"/>
    <property type="match status" value="1"/>
</dbReference>
<name>A0AAD7UDU3_9STRA</name>
<dbReference type="EMBL" id="JAQMWT010000370">
    <property type="protein sequence ID" value="KAJ8602700.1"/>
    <property type="molecule type" value="Genomic_DNA"/>
</dbReference>
<keyword evidence="3" id="KW-0547">Nucleotide-binding</keyword>
<comment type="caution">
    <text evidence="6">The sequence shown here is derived from an EMBL/GenBank/DDBJ whole genome shotgun (WGS) entry which is preliminary data.</text>
</comment>
<dbReference type="FunFam" id="3.40.50.300:FF:000952">
    <property type="entry name" value="Replication factor C subunit 2"/>
    <property type="match status" value="1"/>
</dbReference>
<evidence type="ECO:0000256" key="3">
    <source>
        <dbReference type="ARBA" id="ARBA00022741"/>
    </source>
</evidence>
<dbReference type="NCBIfam" id="NF001679">
    <property type="entry name" value="PRK00440.1"/>
    <property type="match status" value="1"/>
</dbReference>
<dbReference type="GO" id="GO:0005524">
    <property type="term" value="F:ATP binding"/>
    <property type="evidence" value="ECO:0007669"/>
    <property type="project" value="UniProtKB-KW"/>
</dbReference>
<dbReference type="GO" id="GO:0006281">
    <property type="term" value="P:DNA repair"/>
    <property type="evidence" value="ECO:0007669"/>
    <property type="project" value="TreeGrafter"/>
</dbReference>
<dbReference type="Proteomes" id="UP001230188">
    <property type="component" value="Unassembled WGS sequence"/>
</dbReference>
<protein>
    <recommendedName>
        <fullName evidence="5">AAA+ ATPase domain-containing protein</fullName>
    </recommendedName>
</protein>
<sequence length="339" mass="36886">MSNNNKPWVEKYRPKVLSEVVGNEEAVARLEAIAATGNLPNVILAGPPGTGKTTSMLALARQMLGDVYNEGVLELNASDDRGIEVVRERIKMFAKKRVNVPEGAHKLVVLDEADSMTTAAQQAMRRTMEVYSNTTRFALACNNSNKIAEPIQSRCAMVRFSKLSDKHVLDRLEFVCRQENVTATAKGLEALIFTADGDMRNALNNLQSTYSGFGVVDDVSVFRVCDQPHPVVVARILTNCLDGDLEKGLQDLQTLWGQGYAAIDLIQTFFKVTRALDVPEAPKLALLKHVGFAHMRIADGAATLLQLAGLLAKISNANLKVKVRHLVDDGVDLDGGGGM</sequence>
<dbReference type="InterPro" id="IPR003593">
    <property type="entry name" value="AAA+_ATPase"/>
</dbReference>
<dbReference type="InterPro" id="IPR003959">
    <property type="entry name" value="ATPase_AAA_core"/>
</dbReference>
<proteinExistence type="inferred from homology"/>
<accession>A0AAD7UDU3</accession>
<keyword evidence="4" id="KW-0067">ATP-binding</keyword>
<dbReference type="GO" id="GO:0005663">
    <property type="term" value="C:DNA replication factor C complex"/>
    <property type="evidence" value="ECO:0007669"/>
    <property type="project" value="TreeGrafter"/>
</dbReference>
<dbReference type="SUPFAM" id="SSF48019">
    <property type="entry name" value="post-AAA+ oligomerization domain-like"/>
    <property type="match status" value="1"/>
</dbReference>
<dbReference type="InterPro" id="IPR027417">
    <property type="entry name" value="P-loop_NTPase"/>
</dbReference>
<dbReference type="Gene3D" id="1.20.272.10">
    <property type="match status" value="1"/>
</dbReference>
<dbReference type="SUPFAM" id="SSF52540">
    <property type="entry name" value="P-loop containing nucleoside triphosphate hydrolases"/>
    <property type="match status" value="1"/>
</dbReference>
<dbReference type="GO" id="GO:0003677">
    <property type="term" value="F:DNA binding"/>
    <property type="evidence" value="ECO:0007669"/>
    <property type="project" value="InterPro"/>
</dbReference>
<dbReference type="GO" id="GO:0003689">
    <property type="term" value="F:DNA clamp loader activity"/>
    <property type="evidence" value="ECO:0007669"/>
    <property type="project" value="TreeGrafter"/>
</dbReference>
<dbReference type="GO" id="GO:0006261">
    <property type="term" value="P:DNA-templated DNA replication"/>
    <property type="evidence" value="ECO:0007669"/>
    <property type="project" value="TreeGrafter"/>
</dbReference>
<evidence type="ECO:0000256" key="1">
    <source>
        <dbReference type="ARBA" id="ARBA00005378"/>
    </source>
</evidence>
<gene>
    <name evidence="6" type="ORF">CTAYLR_003786</name>
</gene>
<dbReference type="Pfam" id="PF08542">
    <property type="entry name" value="Rep_fac_C"/>
    <property type="match status" value="1"/>
</dbReference>
<dbReference type="Pfam" id="PF00004">
    <property type="entry name" value="AAA"/>
    <property type="match status" value="1"/>
</dbReference>
<dbReference type="AlphaFoldDB" id="A0AAD7UDU3"/>
<dbReference type="Gene3D" id="1.10.8.60">
    <property type="match status" value="1"/>
</dbReference>
<dbReference type="CDD" id="cd00009">
    <property type="entry name" value="AAA"/>
    <property type="match status" value="1"/>
</dbReference>
<dbReference type="PANTHER" id="PTHR11669">
    <property type="entry name" value="REPLICATION FACTOR C / DNA POLYMERASE III GAMMA-TAU SUBUNIT"/>
    <property type="match status" value="1"/>
</dbReference>
<dbReference type="InterPro" id="IPR008921">
    <property type="entry name" value="DNA_pol3_clamp-load_cplx_C"/>
</dbReference>
<keyword evidence="7" id="KW-1185">Reference proteome</keyword>